<dbReference type="Proteomes" id="UP000186817">
    <property type="component" value="Unassembled WGS sequence"/>
</dbReference>
<dbReference type="AlphaFoldDB" id="A0A1Q9E1L2"/>
<dbReference type="SUPFAM" id="SSF54001">
    <property type="entry name" value="Cysteine proteinases"/>
    <property type="match status" value="1"/>
</dbReference>
<feature type="domain" description="USP" evidence="1">
    <location>
        <begin position="361"/>
        <end position="646"/>
    </location>
</feature>
<organism evidence="2 3">
    <name type="scientific">Symbiodinium microadriaticum</name>
    <name type="common">Dinoflagellate</name>
    <name type="synonym">Zooxanthella microadriatica</name>
    <dbReference type="NCBI Taxonomy" id="2951"/>
    <lineage>
        <taxon>Eukaryota</taxon>
        <taxon>Sar</taxon>
        <taxon>Alveolata</taxon>
        <taxon>Dinophyceae</taxon>
        <taxon>Suessiales</taxon>
        <taxon>Symbiodiniaceae</taxon>
        <taxon>Symbiodinium</taxon>
    </lineage>
</organism>
<dbReference type="Pfam" id="PF00443">
    <property type="entry name" value="UCH"/>
    <property type="match status" value="1"/>
</dbReference>
<dbReference type="InterPro" id="IPR001394">
    <property type="entry name" value="Peptidase_C19_UCH"/>
</dbReference>
<dbReference type="OrthoDB" id="407140at2759"/>
<dbReference type="GO" id="GO:0016579">
    <property type="term" value="P:protein deubiquitination"/>
    <property type="evidence" value="ECO:0007669"/>
    <property type="project" value="InterPro"/>
</dbReference>
<dbReference type="EMBL" id="LSRX01000297">
    <property type="protein sequence ID" value="OLQ01301.1"/>
    <property type="molecule type" value="Genomic_DNA"/>
</dbReference>
<dbReference type="GO" id="GO:0004843">
    <property type="term" value="F:cysteine-type deubiquitinase activity"/>
    <property type="evidence" value="ECO:0007669"/>
    <property type="project" value="InterPro"/>
</dbReference>
<name>A0A1Q9E1L2_SYMMI</name>
<gene>
    <name evidence="2" type="primary">USP31</name>
    <name evidence="2" type="ORF">AK812_SmicGene15958</name>
</gene>
<dbReference type="CDD" id="cd02257">
    <property type="entry name" value="Peptidase_C19"/>
    <property type="match status" value="1"/>
</dbReference>
<dbReference type="InterPro" id="IPR028889">
    <property type="entry name" value="USP"/>
</dbReference>
<dbReference type="PROSITE" id="PS50235">
    <property type="entry name" value="USP_3"/>
    <property type="match status" value="1"/>
</dbReference>
<sequence>MHLDATTRKPIAAYRKALDEVKNHVMTELKASVVITKEIVFGSANDLPLKEHSHQYKAKTLVDIMENVALDTVPWESIAACLANDRNAELPPHFRTDICADTSFVLQIASIKTATGSFGAVIKHFIFAQKTTSLRNIDEVVHGTGYLTDYSPSFRRGPCAFQILLERNACEAAIKECPDILDDPDTSVMSVTKLKVRTQLQVICDNRVNDDAEPDLLDSAGQIKFDFMDIIAPAFPDKSSKQAAYVRTPVRLGSDDAFPDFDEAHKFCCSSAPSDLARGCRQARLCERSHLPDYFIHRRILDEGGANVYLSLTAVGVFLKYRGMDDLWVDVQCCYGVVLDKKDCRVVGGKTEAVVMDEAIVGLARANGVVCRCLIGLVVYEHLGMGHDYCQLSRMIAFIPIRAGKDWDAYILQSHFKEKLAGHVHDHESVNLAMEERKTSVSLTQCVSGGHAGSVNLAMEERKTSVSLTQCVSGGAGNPKKELQWCTKKAQGEFTESPHVKSLTFWALPPLLVLQLKRFNSNGGVYYKLFNEVTFQQGFELKDFLCGGSKDCHKTPAFVDWHRPLRERSLSDEMRSWVGFPSLSREITSYVLYGVVNHIGGMGSGHYTACILHDKQWFCFNDDRVYTISEQDVCTANAYLLFYARSDPRSKRTRSPNVEKFFFGRLWREVLPRHVTSERRANLHIAWAPQTF</sequence>
<protein>
    <submittedName>
        <fullName evidence="2">Ubiquitin carboxyl-terminal hydrolase 31</fullName>
    </submittedName>
</protein>
<keyword evidence="2" id="KW-0378">Hydrolase</keyword>
<dbReference type="PANTHER" id="PTHR21646">
    <property type="entry name" value="UBIQUITIN CARBOXYL-TERMINAL HYDROLASE"/>
    <property type="match status" value="1"/>
</dbReference>
<dbReference type="InterPro" id="IPR038765">
    <property type="entry name" value="Papain-like_cys_pep_sf"/>
</dbReference>
<keyword evidence="3" id="KW-1185">Reference proteome</keyword>
<evidence type="ECO:0000313" key="2">
    <source>
        <dbReference type="EMBL" id="OLQ01301.1"/>
    </source>
</evidence>
<dbReference type="InterPro" id="IPR050185">
    <property type="entry name" value="Ub_carboxyl-term_hydrolase"/>
</dbReference>
<accession>A0A1Q9E1L2</accession>
<dbReference type="PROSITE" id="PS00973">
    <property type="entry name" value="USP_2"/>
    <property type="match status" value="1"/>
</dbReference>
<dbReference type="Gene3D" id="3.90.70.10">
    <property type="entry name" value="Cysteine proteinases"/>
    <property type="match status" value="1"/>
</dbReference>
<dbReference type="InterPro" id="IPR018200">
    <property type="entry name" value="USP_CS"/>
</dbReference>
<evidence type="ECO:0000259" key="1">
    <source>
        <dbReference type="PROSITE" id="PS50235"/>
    </source>
</evidence>
<evidence type="ECO:0000313" key="3">
    <source>
        <dbReference type="Proteomes" id="UP000186817"/>
    </source>
</evidence>
<reference evidence="2 3" key="1">
    <citation type="submission" date="2016-02" db="EMBL/GenBank/DDBJ databases">
        <title>Genome analysis of coral dinoflagellate symbionts highlights evolutionary adaptations to a symbiotic lifestyle.</title>
        <authorList>
            <person name="Aranda M."/>
            <person name="Li Y."/>
            <person name="Liew Y.J."/>
            <person name="Baumgarten S."/>
            <person name="Simakov O."/>
            <person name="Wilson M."/>
            <person name="Piel J."/>
            <person name="Ashoor H."/>
            <person name="Bougouffa S."/>
            <person name="Bajic V.B."/>
            <person name="Ryu T."/>
            <person name="Ravasi T."/>
            <person name="Bayer T."/>
            <person name="Micklem G."/>
            <person name="Kim H."/>
            <person name="Bhak J."/>
            <person name="Lajeunesse T.C."/>
            <person name="Voolstra C.R."/>
        </authorList>
    </citation>
    <scope>NUCLEOTIDE SEQUENCE [LARGE SCALE GENOMIC DNA]</scope>
    <source>
        <strain evidence="2 3">CCMP2467</strain>
    </source>
</reference>
<comment type="caution">
    <text evidence="2">The sequence shown here is derived from an EMBL/GenBank/DDBJ whole genome shotgun (WGS) entry which is preliminary data.</text>
</comment>
<proteinExistence type="predicted"/>